<protein>
    <submittedName>
        <fullName evidence="3">Uncharacterized protein</fullName>
    </submittedName>
</protein>
<reference evidence="3" key="2">
    <citation type="submission" date="2020-09" db="EMBL/GenBank/DDBJ databases">
        <authorList>
            <person name="Sun Q."/>
            <person name="Ohkuma M."/>
        </authorList>
    </citation>
    <scope>NUCLEOTIDE SEQUENCE</scope>
    <source>
        <strain evidence="3">JCM 4784</strain>
    </source>
</reference>
<dbReference type="EMBL" id="BNBT01000074">
    <property type="protein sequence ID" value="GHE71805.1"/>
    <property type="molecule type" value="Genomic_DNA"/>
</dbReference>
<organism evidence="3 4">
    <name type="scientific">Streptomyces longispororuber</name>
    <dbReference type="NCBI Taxonomy" id="68230"/>
    <lineage>
        <taxon>Bacteria</taxon>
        <taxon>Bacillati</taxon>
        <taxon>Actinomycetota</taxon>
        <taxon>Actinomycetes</taxon>
        <taxon>Kitasatosporales</taxon>
        <taxon>Streptomycetaceae</taxon>
        <taxon>Streptomyces</taxon>
    </lineage>
</organism>
<keyword evidence="2" id="KW-0812">Transmembrane</keyword>
<keyword evidence="4" id="KW-1185">Reference proteome</keyword>
<gene>
    <name evidence="3" type="ORF">GCM10018785_45070</name>
</gene>
<accession>A0A919DSH4</accession>
<proteinExistence type="predicted"/>
<evidence type="ECO:0000313" key="4">
    <source>
        <dbReference type="Proteomes" id="UP000608024"/>
    </source>
</evidence>
<dbReference type="RefSeq" id="WP_190137839.1">
    <property type="nucleotide sequence ID" value="NZ_BNBT01000074.1"/>
</dbReference>
<feature type="region of interest" description="Disordered" evidence="1">
    <location>
        <begin position="51"/>
        <end position="73"/>
    </location>
</feature>
<evidence type="ECO:0000313" key="3">
    <source>
        <dbReference type="EMBL" id="GHE71805.1"/>
    </source>
</evidence>
<keyword evidence="2" id="KW-0472">Membrane</keyword>
<evidence type="ECO:0000256" key="1">
    <source>
        <dbReference type="SAM" id="MobiDB-lite"/>
    </source>
</evidence>
<dbReference type="Proteomes" id="UP000608024">
    <property type="component" value="Unassembled WGS sequence"/>
</dbReference>
<name>A0A919DSH4_9ACTN</name>
<reference evidence="3" key="1">
    <citation type="journal article" date="2014" name="Int. J. Syst. Evol. Microbiol.">
        <title>Complete genome sequence of Corynebacterium casei LMG S-19264T (=DSM 44701T), isolated from a smear-ripened cheese.</title>
        <authorList>
            <consortium name="US DOE Joint Genome Institute (JGI-PGF)"/>
            <person name="Walter F."/>
            <person name="Albersmeier A."/>
            <person name="Kalinowski J."/>
            <person name="Ruckert C."/>
        </authorList>
    </citation>
    <scope>NUCLEOTIDE SEQUENCE</scope>
    <source>
        <strain evidence="3">JCM 4784</strain>
    </source>
</reference>
<sequence>MGLVQGYGARGRLGRSGLSLLIVGWGAFIHAGMVALYFLARALWAVDDDQAAPSSTAAPGTGAPELRTPNSDG</sequence>
<feature type="transmembrane region" description="Helical" evidence="2">
    <location>
        <begin position="20"/>
        <end position="40"/>
    </location>
</feature>
<comment type="caution">
    <text evidence="3">The sequence shown here is derived from an EMBL/GenBank/DDBJ whole genome shotgun (WGS) entry which is preliminary data.</text>
</comment>
<keyword evidence="2" id="KW-1133">Transmembrane helix</keyword>
<dbReference type="AlphaFoldDB" id="A0A919DSH4"/>
<evidence type="ECO:0000256" key="2">
    <source>
        <dbReference type="SAM" id="Phobius"/>
    </source>
</evidence>